<dbReference type="SUPFAM" id="SSF52743">
    <property type="entry name" value="Subtilisin-like"/>
    <property type="match status" value="1"/>
</dbReference>
<proteinExistence type="predicted"/>
<feature type="domain" description="Peptidase S53" evidence="11">
    <location>
        <begin position="232"/>
        <end position="669"/>
    </location>
</feature>
<comment type="subcellular location">
    <subcellularLocation>
        <location evidence="1">Secreted</location>
        <location evidence="1">Extracellular space</location>
    </subcellularLocation>
</comment>
<dbReference type="GO" id="GO:0046872">
    <property type="term" value="F:metal ion binding"/>
    <property type="evidence" value="ECO:0007669"/>
    <property type="project" value="UniProtKB-UniRule"/>
</dbReference>
<reference evidence="12" key="1">
    <citation type="submission" date="2021-12" db="EMBL/GenBank/DDBJ databases">
        <title>Convergent genome expansion in fungi linked to evolution of root-endophyte symbiosis.</title>
        <authorList>
            <consortium name="DOE Joint Genome Institute"/>
            <person name="Ke Y.-H."/>
            <person name="Bonito G."/>
            <person name="Liao H.-L."/>
            <person name="Looney B."/>
            <person name="Rojas-Flechas A."/>
            <person name="Nash J."/>
            <person name="Hameed K."/>
            <person name="Schadt C."/>
            <person name="Martin F."/>
            <person name="Crous P.W."/>
            <person name="Miettinen O."/>
            <person name="Magnuson J.K."/>
            <person name="Labbe J."/>
            <person name="Jacobson D."/>
            <person name="Doktycz M.J."/>
            <person name="Veneault-Fourrey C."/>
            <person name="Kuo A."/>
            <person name="Mondo S."/>
            <person name="Calhoun S."/>
            <person name="Riley R."/>
            <person name="Ohm R."/>
            <person name="LaButti K."/>
            <person name="Andreopoulos B."/>
            <person name="Pangilinan J."/>
            <person name="Nolan M."/>
            <person name="Tritt A."/>
            <person name="Clum A."/>
            <person name="Lipzen A."/>
            <person name="Daum C."/>
            <person name="Barry K."/>
            <person name="Grigoriev I.V."/>
            <person name="Vilgalys R."/>
        </authorList>
    </citation>
    <scope>NUCLEOTIDE SEQUENCE</scope>
    <source>
        <strain evidence="12">PMI_201</strain>
    </source>
</reference>
<dbReference type="GO" id="GO:0008240">
    <property type="term" value="F:tripeptidyl-peptidase activity"/>
    <property type="evidence" value="ECO:0007669"/>
    <property type="project" value="TreeGrafter"/>
</dbReference>
<dbReference type="GeneID" id="70245343"/>
<dbReference type="InterPro" id="IPR050819">
    <property type="entry name" value="Tripeptidyl-peptidase_I"/>
</dbReference>
<dbReference type="AlphaFoldDB" id="A0AAD4Q212"/>
<name>A0AAD4Q212_9EURO</name>
<evidence type="ECO:0000313" key="13">
    <source>
        <dbReference type="Proteomes" id="UP001201262"/>
    </source>
</evidence>
<dbReference type="InterPro" id="IPR015366">
    <property type="entry name" value="S53_propep"/>
</dbReference>
<dbReference type="PROSITE" id="PS51695">
    <property type="entry name" value="SEDOLISIN"/>
    <property type="match status" value="1"/>
</dbReference>
<feature type="binding site" evidence="9">
    <location>
        <position position="649"/>
    </location>
    <ligand>
        <name>Ca(2+)</name>
        <dbReference type="ChEBI" id="CHEBI:29108"/>
    </ligand>
</feature>
<dbReference type="GO" id="GO:0005576">
    <property type="term" value="C:extracellular region"/>
    <property type="evidence" value="ECO:0007669"/>
    <property type="project" value="UniProtKB-SubCell"/>
</dbReference>
<evidence type="ECO:0000256" key="3">
    <source>
        <dbReference type="ARBA" id="ARBA00022723"/>
    </source>
</evidence>
<feature type="active site" description="Charge relay system" evidence="9">
    <location>
        <position position="314"/>
    </location>
</feature>
<evidence type="ECO:0000256" key="7">
    <source>
        <dbReference type="ARBA" id="ARBA00022837"/>
    </source>
</evidence>
<evidence type="ECO:0000256" key="1">
    <source>
        <dbReference type="ARBA" id="ARBA00004239"/>
    </source>
</evidence>
<keyword evidence="5 9" id="KW-0378">Hydrolase</keyword>
<feature type="binding site" evidence="9">
    <location>
        <position position="629"/>
    </location>
    <ligand>
        <name>Ca(2+)</name>
        <dbReference type="ChEBI" id="CHEBI:29108"/>
    </ligand>
</feature>
<evidence type="ECO:0000256" key="9">
    <source>
        <dbReference type="PROSITE-ProRule" id="PRU01032"/>
    </source>
</evidence>
<dbReference type="Gene3D" id="3.40.50.200">
    <property type="entry name" value="Peptidase S8/S53 domain"/>
    <property type="match status" value="1"/>
</dbReference>
<sequence length="670" mass="74409">MIFLQLAVVSALAALSVAAPSPARHILHEKRHRPSTDWVKTSRVESSAILPIRIGLMQTNLHNGPDYLMEVSDPQSEKYGQYFSMDEVHTMFAPLQEHVNAIKEWLHESGIDKSRLVHSDNKGWLAFDATSEEAERLFQTEYYEHEHTQSDGIRVGCDQYHLPEHIAPHVDYIRPGIKMTQVVKRNVKRAHKKNTRSSHARTALHKTMEVNPPENWSAPEGVPQDLAGCGFNMTAPCIRALYDIPLPANKPNPQNVLGLYEQGDYFAKSDLDLYWKHINPEIPQGTYPTPHLIDGANYSVPANSSLNGGESNIDIEMTISLIYPQETVLYQVDDQLYEPAEVATTNLFNTFLDALDGSYCNYSAYGQTGNDPNIDPIYPDTREGGYQGQLQCGVYKPTNVISASYGQAEADLPQKYVERQCNEFLKLAMQGHTLLFCSGDYGVASSPNDSGHKNGCLGPESRIFNPQYPSGCPWVTSVGGTMLYNDQNVNDSESVMQVNLHGAATNFSSAGGFSNYFKAPWYQELAVAEYFEIGNPQYPYYEKLNVDFNTTKGLYNRIGRGFPDISANGAYFPSFLRGRFTHFFGTSLSAPLWAAVITLINEERLAAGKSTVGFLNPVLYANPYVLKDITNGTSLGCDSDGFAAVEGWDPVTGLGTPDFPRLKELFLALP</sequence>
<keyword evidence="13" id="KW-1185">Reference proteome</keyword>
<gene>
    <name evidence="12" type="ORF">BGW36DRAFT_368941</name>
</gene>
<accession>A0AAD4Q212</accession>
<feature type="binding site" evidence="9">
    <location>
        <position position="647"/>
    </location>
    <ligand>
        <name>Ca(2+)</name>
        <dbReference type="ChEBI" id="CHEBI:29108"/>
    </ligand>
</feature>
<dbReference type="PANTHER" id="PTHR14218">
    <property type="entry name" value="PROTEASE S8 TRIPEPTIDYL PEPTIDASE I CLN2"/>
    <property type="match status" value="1"/>
</dbReference>
<evidence type="ECO:0000259" key="11">
    <source>
        <dbReference type="PROSITE" id="PS51695"/>
    </source>
</evidence>
<keyword evidence="2 9" id="KW-0645">Protease</keyword>
<dbReference type="SUPFAM" id="SSF54897">
    <property type="entry name" value="Protease propeptides/inhibitors"/>
    <property type="match status" value="1"/>
</dbReference>
<dbReference type="InterPro" id="IPR030400">
    <property type="entry name" value="Sedolisin_dom"/>
</dbReference>
<dbReference type="PANTHER" id="PTHR14218:SF19">
    <property type="entry name" value="SERINE PROTEASE AORO, PUTATIVE (AFU_ORTHOLOGUE AFUA_6G10250)-RELATED"/>
    <property type="match status" value="1"/>
</dbReference>
<comment type="caution">
    <text evidence="12">The sequence shown here is derived from an EMBL/GenBank/DDBJ whole genome shotgun (WGS) entry which is preliminary data.</text>
</comment>
<protein>
    <submittedName>
        <fullName evidence="12">Protease S8 tripeptidyl peptidase I</fullName>
    </submittedName>
</protein>
<feature type="active site" description="Charge relay system" evidence="9">
    <location>
        <position position="310"/>
    </location>
</feature>
<dbReference type="GO" id="GO:0004252">
    <property type="term" value="F:serine-type endopeptidase activity"/>
    <property type="evidence" value="ECO:0007669"/>
    <property type="project" value="UniProtKB-UniRule"/>
</dbReference>
<keyword evidence="7 9" id="KW-0106">Calcium</keyword>
<dbReference type="GO" id="GO:0006508">
    <property type="term" value="P:proteolysis"/>
    <property type="evidence" value="ECO:0007669"/>
    <property type="project" value="UniProtKB-KW"/>
</dbReference>
<keyword evidence="8" id="KW-0865">Zymogen</keyword>
<evidence type="ECO:0000256" key="4">
    <source>
        <dbReference type="ARBA" id="ARBA00022729"/>
    </source>
</evidence>
<evidence type="ECO:0000256" key="8">
    <source>
        <dbReference type="ARBA" id="ARBA00023145"/>
    </source>
</evidence>
<keyword evidence="3 9" id="KW-0479">Metal-binding</keyword>
<evidence type="ECO:0000313" key="12">
    <source>
        <dbReference type="EMBL" id="KAH8703187.1"/>
    </source>
</evidence>
<evidence type="ECO:0000256" key="10">
    <source>
        <dbReference type="SAM" id="SignalP"/>
    </source>
</evidence>
<feature type="chain" id="PRO_5042220517" evidence="10">
    <location>
        <begin position="19"/>
        <end position="670"/>
    </location>
</feature>
<dbReference type="EMBL" id="JAJTJA010000002">
    <property type="protein sequence ID" value="KAH8703187.1"/>
    <property type="molecule type" value="Genomic_DNA"/>
</dbReference>
<evidence type="ECO:0000256" key="5">
    <source>
        <dbReference type="ARBA" id="ARBA00022801"/>
    </source>
</evidence>
<keyword evidence="4 10" id="KW-0732">Signal</keyword>
<dbReference type="SMART" id="SM00944">
    <property type="entry name" value="Pro-kuma_activ"/>
    <property type="match status" value="1"/>
</dbReference>
<dbReference type="RefSeq" id="XP_046076205.1">
    <property type="nucleotide sequence ID" value="XM_046215056.1"/>
</dbReference>
<feature type="signal peptide" evidence="10">
    <location>
        <begin position="1"/>
        <end position="18"/>
    </location>
</feature>
<dbReference type="Pfam" id="PF09286">
    <property type="entry name" value="Pro-kuma_activ"/>
    <property type="match status" value="1"/>
</dbReference>
<comment type="cofactor">
    <cofactor evidence="9">
        <name>Ca(2+)</name>
        <dbReference type="ChEBI" id="CHEBI:29108"/>
    </cofactor>
    <text evidence="9">Binds 1 Ca(2+) ion per subunit.</text>
</comment>
<evidence type="ECO:0000256" key="2">
    <source>
        <dbReference type="ARBA" id="ARBA00022670"/>
    </source>
</evidence>
<dbReference type="CDD" id="cd04056">
    <property type="entry name" value="Peptidases_S53"/>
    <property type="match status" value="1"/>
</dbReference>
<dbReference type="Proteomes" id="UP001201262">
    <property type="component" value="Unassembled WGS sequence"/>
</dbReference>
<feature type="binding site" evidence="9">
    <location>
        <position position="628"/>
    </location>
    <ligand>
        <name>Ca(2+)</name>
        <dbReference type="ChEBI" id="CHEBI:29108"/>
    </ligand>
</feature>
<dbReference type="CDD" id="cd11377">
    <property type="entry name" value="Pro-peptidase_S53"/>
    <property type="match status" value="1"/>
</dbReference>
<keyword evidence="6 9" id="KW-0720">Serine protease</keyword>
<evidence type="ECO:0000256" key="6">
    <source>
        <dbReference type="ARBA" id="ARBA00022825"/>
    </source>
</evidence>
<organism evidence="12 13">
    <name type="scientific">Talaromyces proteolyticus</name>
    <dbReference type="NCBI Taxonomy" id="1131652"/>
    <lineage>
        <taxon>Eukaryota</taxon>
        <taxon>Fungi</taxon>
        <taxon>Dikarya</taxon>
        <taxon>Ascomycota</taxon>
        <taxon>Pezizomycotina</taxon>
        <taxon>Eurotiomycetes</taxon>
        <taxon>Eurotiomycetidae</taxon>
        <taxon>Eurotiales</taxon>
        <taxon>Trichocomaceae</taxon>
        <taxon>Talaromyces</taxon>
        <taxon>Talaromyces sect. Bacilispori</taxon>
    </lineage>
</organism>
<feature type="active site" description="Charge relay system" evidence="9">
    <location>
        <position position="587"/>
    </location>
</feature>
<dbReference type="InterPro" id="IPR036852">
    <property type="entry name" value="Peptidase_S8/S53_dom_sf"/>
</dbReference>